<dbReference type="EMBL" id="BSFJ01000035">
    <property type="protein sequence ID" value="GLK73841.1"/>
    <property type="molecule type" value="Genomic_DNA"/>
</dbReference>
<organism evidence="2 3">
    <name type="scientific">Ancylobacter dichloromethanicus</name>
    <dbReference type="NCBI Taxonomy" id="518825"/>
    <lineage>
        <taxon>Bacteria</taxon>
        <taxon>Pseudomonadati</taxon>
        <taxon>Pseudomonadota</taxon>
        <taxon>Alphaproteobacteria</taxon>
        <taxon>Hyphomicrobiales</taxon>
        <taxon>Xanthobacteraceae</taxon>
        <taxon>Ancylobacter</taxon>
    </lineage>
</organism>
<name>A0A9W6N146_9HYPH</name>
<dbReference type="AlphaFoldDB" id="A0A9W6N146"/>
<protein>
    <submittedName>
        <fullName evidence="2">Uncharacterized protein</fullName>
    </submittedName>
</protein>
<gene>
    <name evidence="2" type="ORF">GCM10017643_39590</name>
</gene>
<evidence type="ECO:0000313" key="3">
    <source>
        <dbReference type="Proteomes" id="UP001143370"/>
    </source>
</evidence>
<evidence type="ECO:0000313" key="2">
    <source>
        <dbReference type="EMBL" id="GLK73841.1"/>
    </source>
</evidence>
<proteinExistence type="predicted"/>
<comment type="caution">
    <text evidence="2">The sequence shown here is derived from an EMBL/GenBank/DDBJ whole genome shotgun (WGS) entry which is preliminary data.</text>
</comment>
<dbReference type="Proteomes" id="UP001143370">
    <property type="component" value="Unassembled WGS sequence"/>
</dbReference>
<keyword evidence="3" id="KW-1185">Reference proteome</keyword>
<evidence type="ECO:0000256" key="1">
    <source>
        <dbReference type="SAM" id="MobiDB-lite"/>
    </source>
</evidence>
<reference evidence="2" key="2">
    <citation type="submission" date="2023-01" db="EMBL/GenBank/DDBJ databases">
        <authorList>
            <person name="Sun Q."/>
            <person name="Evtushenko L."/>
        </authorList>
    </citation>
    <scope>NUCLEOTIDE SEQUENCE</scope>
    <source>
        <strain evidence="2">VKM B-2484</strain>
    </source>
</reference>
<accession>A0A9W6N146</accession>
<feature type="region of interest" description="Disordered" evidence="1">
    <location>
        <begin position="39"/>
        <end position="62"/>
    </location>
</feature>
<reference evidence="2" key="1">
    <citation type="journal article" date="2014" name="Int. J. Syst. Evol. Microbiol.">
        <title>Complete genome sequence of Corynebacterium casei LMG S-19264T (=DSM 44701T), isolated from a smear-ripened cheese.</title>
        <authorList>
            <consortium name="US DOE Joint Genome Institute (JGI-PGF)"/>
            <person name="Walter F."/>
            <person name="Albersmeier A."/>
            <person name="Kalinowski J."/>
            <person name="Ruckert C."/>
        </authorList>
    </citation>
    <scope>NUCLEOTIDE SEQUENCE</scope>
    <source>
        <strain evidence="2">VKM B-2484</strain>
    </source>
</reference>
<sequence length="62" mass="6599">MEDESPPTGRDACVRPGFAGFADRFSRSDCNGPALCLRRGAGWNPPANQSMVGADTSESERP</sequence>